<dbReference type="InterPro" id="IPR023211">
    <property type="entry name" value="DNA_pol_palm_dom_sf"/>
</dbReference>
<organism evidence="11 12">
    <name type="scientific">Polypterus senegalus</name>
    <name type="common">Senegal bichir</name>
    <dbReference type="NCBI Taxonomy" id="55291"/>
    <lineage>
        <taxon>Eukaryota</taxon>
        <taxon>Metazoa</taxon>
        <taxon>Chordata</taxon>
        <taxon>Craniata</taxon>
        <taxon>Vertebrata</taxon>
        <taxon>Euteleostomi</taxon>
        <taxon>Actinopterygii</taxon>
        <taxon>Polypteriformes</taxon>
        <taxon>Polypteridae</taxon>
        <taxon>Polypterus</taxon>
    </lineage>
</organism>
<dbReference type="OrthoDB" id="8962756at2759"/>
<dbReference type="InterPro" id="IPR012337">
    <property type="entry name" value="RNaseH-like_sf"/>
</dbReference>
<dbReference type="InterPro" id="IPR036397">
    <property type="entry name" value="RNaseH_sf"/>
</dbReference>
<feature type="compositionally biased region" description="Polar residues" evidence="9">
    <location>
        <begin position="180"/>
        <end position="237"/>
    </location>
</feature>
<dbReference type="EMBL" id="JAATIS010001241">
    <property type="protein sequence ID" value="KAG2466856.1"/>
    <property type="molecule type" value="Genomic_DNA"/>
</dbReference>
<comment type="caution">
    <text evidence="11">The sequence shown here is derived from an EMBL/GenBank/DDBJ whole genome shotgun (WGS) entry which is preliminary data.</text>
</comment>
<keyword evidence="7" id="KW-0238">DNA-binding</keyword>
<dbReference type="Proteomes" id="UP000886611">
    <property type="component" value="Unassembled WGS sequence"/>
</dbReference>
<dbReference type="Gene3D" id="1.10.287.690">
    <property type="entry name" value="Helix hairpin bin"/>
    <property type="match status" value="1"/>
</dbReference>
<evidence type="ECO:0000259" key="10">
    <source>
        <dbReference type="Pfam" id="PF03175"/>
    </source>
</evidence>
<feature type="region of interest" description="Disordered" evidence="9">
    <location>
        <begin position="1"/>
        <end position="70"/>
    </location>
</feature>
<dbReference type="SUPFAM" id="SSF56672">
    <property type="entry name" value="DNA/RNA polymerases"/>
    <property type="match status" value="1"/>
</dbReference>
<evidence type="ECO:0000256" key="9">
    <source>
        <dbReference type="SAM" id="MobiDB-lite"/>
    </source>
</evidence>
<reference evidence="11 12" key="1">
    <citation type="journal article" date="2021" name="Cell">
        <title>Tracing the genetic footprints of vertebrate landing in non-teleost ray-finned fishes.</title>
        <authorList>
            <person name="Bi X."/>
            <person name="Wang K."/>
            <person name="Yang L."/>
            <person name="Pan H."/>
            <person name="Jiang H."/>
            <person name="Wei Q."/>
            <person name="Fang M."/>
            <person name="Yu H."/>
            <person name="Zhu C."/>
            <person name="Cai Y."/>
            <person name="He Y."/>
            <person name="Gan X."/>
            <person name="Zeng H."/>
            <person name="Yu D."/>
            <person name="Zhu Y."/>
            <person name="Jiang H."/>
            <person name="Qiu Q."/>
            <person name="Yang H."/>
            <person name="Zhang Y.E."/>
            <person name="Wang W."/>
            <person name="Zhu M."/>
            <person name="He S."/>
            <person name="Zhang G."/>
        </authorList>
    </citation>
    <scope>NUCLEOTIDE SEQUENCE [LARGE SCALE GENOMIC DNA]</scope>
    <source>
        <strain evidence="11">Bchr_013</strain>
    </source>
</reference>
<dbReference type="InterPro" id="IPR004868">
    <property type="entry name" value="DNA-dir_DNA_pol_B_mt/vir"/>
</dbReference>
<dbReference type="SUPFAM" id="SSF53098">
    <property type="entry name" value="Ribonuclease H-like"/>
    <property type="match status" value="1"/>
</dbReference>
<evidence type="ECO:0000313" key="11">
    <source>
        <dbReference type="EMBL" id="KAG2466856.1"/>
    </source>
</evidence>
<evidence type="ECO:0000256" key="6">
    <source>
        <dbReference type="ARBA" id="ARBA00022932"/>
    </source>
</evidence>
<feature type="domain" description="DNA-directed DNA polymerase family B mitochondria/virus" evidence="10">
    <location>
        <begin position="660"/>
        <end position="889"/>
    </location>
</feature>
<dbReference type="InterPro" id="IPR043502">
    <property type="entry name" value="DNA/RNA_pol_sf"/>
</dbReference>
<feature type="domain" description="DNA-directed DNA polymerase family B mitochondria/virus" evidence="10">
    <location>
        <begin position="1192"/>
        <end position="1233"/>
    </location>
</feature>
<evidence type="ECO:0000256" key="1">
    <source>
        <dbReference type="ARBA" id="ARBA00005755"/>
    </source>
</evidence>
<evidence type="ECO:0000256" key="2">
    <source>
        <dbReference type="ARBA" id="ARBA00012417"/>
    </source>
</evidence>
<keyword evidence="12" id="KW-1185">Reference proteome</keyword>
<feature type="region of interest" description="Disordered" evidence="9">
    <location>
        <begin position="177"/>
        <end position="237"/>
    </location>
</feature>
<proteinExistence type="inferred from homology"/>
<keyword evidence="5" id="KW-0235">DNA replication</keyword>
<evidence type="ECO:0000256" key="4">
    <source>
        <dbReference type="ARBA" id="ARBA00022695"/>
    </source>
</evidence>
<protein>
    <recommendedName>
        <fullName evidence="2">DNA-directed DNA polymerase</fullName>
        <ecNumber evidence="2">2.7.7.7</ecNumber>
    </recommendedName>
</protein>
<dbReference type="Gene3D" id="3.90.1600.10">
    <property type="entry name" value="Palm domain of DNA polymerase"/>
    <property type="match status" value="2"/>
</dbReference>
<keyword evidence="3" id="KW-0808">Transferase</keyword>
<feature type="compositionally biased region" description="Polar residues" evidence="9">
    <location>
        <begin position="106"/>
        <end position="122"/>
    </location>
</feature>
<dbReference type="EC" id="2.7.7.7" evidence="2"/>
<keyword evidence="6" id="KW-0239">DNA-directed DNA polymerase</keyword>
<dbReference type="Gene3D" id="3.30.420.10">
    <property type="entry name" value="Ribonuclease H-like superfamily/Ribonuclease H"/>
    <property type="match status" value="1"/>
</dbReference>
<accession>A0A8X8BSZ7</accession>
<evidence type="ECO:0000256" key="5">
    <source>
        <dbReference type="ARBA" id="ARBA00022705"/>
    </source>
</evidence>
<evidence type="ECO:0000256" key="3">
    <source>
        <dbReference type="ARBA" id="ARBA00022679"/>
    </source>
</evidence>
<evidence type="ECO:0000256" key="7">
    <source>
        <dbReference type="ARBA" id="ARBA00023125"/>
    </source>
</evidence>
<feature type="non-terminal residue" evidence="11">
    <location>
        <position position="1436"/>
    </location>
</feature>
<dbReference type="GO" id="GO:0000166">
    <property type="term" value="F:nucleotide binding"/>
    <property type="evidence" value="ECO:0007669"/>
    <property type="project" value="InterPro"/>
</dbReference>
<dbReference type="GO" id="GO:0006260">
    <property type="term" value="P:DNA replication"/>
    <property type="evidence" value="ECO:0007669"/>
    <property type="project" value="UniProtKB-KW"/>
</dbReference>
<keyword evidence="4" id="KW-0548">Nucleotidyltransferase</keyword>
<dbReference type="Pfam" id="PF03175">
    <property type="entry name" value="DNA_pol_B_2"/>
    <property type="match status" value="3"/>
</dbReference>
<feature type="non-terminal residue" evidence="11">
    <location>
        <position position="1"/>
    </location>
</feature>
<feature type="compositionally biased region" description="Polar residues" evidence="9">
    <location>
        <begin position="56"/>
        <end position="70"/>
    </location>
</feature>
<evidence type="ECO:0000256" key="8">
    <source>
        <dbReference type="ARBA" id="ARBA00049244"/>
    </source>
</evidence>
<dbReference type="GO" id="GO:0003677">
    <property type="term" value="F:DNA binding"/>
    <property type="evidence" value="ECO:0007669"/>
    <property type="project" value="UniProtKB-KW"/>
</dbReference>
<dbReference type="PANTHER" id="PTHR33568">
    <property type="entry name" value="DNA POLYMERASE"/>
    <property type="match status" value="1"/>
</dbReference>
<dbReference type="GO" id="GO:0003887">
    <property type="term" value="F:DNA-directed DNA polymerase activity"/>
    <property type="evidence" value="ECO:0007669"/>
    <property type="project" value="UniProtKB-KW"/>
</dbReference>
<comment type="catalytic activity">
    <reaction evidence="8">
        <text>DNA(n) + a 2'-deoxyribonucleoside 5'-triphosphate = DNA(n+1) + diphosphate</text>
        <dbReference type="Rhea" id="RHEA:22508"/>
        <dbReference type="Rhea" id="RHEA-COMP:17339"/>
        <dbReference type="Rhea" id="RHEA-COMP:17340"/>
        <dbReference type="ChEBI" id="CHEBI:33019"/>
        <dbReference type="ChEBI" id="CHEBI:61560"/>
        <dbReference type="ChEBI" id="CHEBI:173112"/>
        <dbReference type="EC" id="2.7.7.7"/>
    </reaction>
</comment>
<comment type="similarity">
    <text evidence="1">Belongs to the DNA polymerase type-B family.</text>
</comment>
<dbReference type="PANTHER" id="PTHR33568:SF3">
    <property type="entry name" value="DNA-DIRECTED DNA POLYMERASE"/>
    <property type="match status" value="1"/>
</dbReference>
<sequence>MPENGYRGSSSSSSTDSDREQPGGTKGRKRPSGENLKLLNETSDNLEYSIKPPKIPTQSRSPQIFQAPSPVTQPVNNFDIINSSLQVLNSDDKAVLNSLLLNNTSCEARTSSDPGPLQQPSTLDMIAKSPQPSISGTSRLPLQYLSVDDLTTLNGPVIQPSTSGTSEARLQHSPVDDLTASDNSALHPQTGAGVTNLSGANLSVDVNSPQPSTSHTANPSSPELAVSSPQPSTSRLNNWSITERPKFNNIEIRHCFNFSEAYRLDSFAKVFNHIHETLQQILDSFASTLNPKDLVQLELKADSLNPSVSSLTTAGALSVEDFFNQIELLLQSRATILADSSLMLIVQVVRAPSGGGGPRRKACTLSNDIIVKKKRKHLWISFNPDDQCCFARGLLAVLNNRFKSNPKLCEHEARQLHVRAGLSLDQKVAFSDVEKFESLLGIKIIVWYQEPNTSALLKFEASQARKPKTVFLFLHNEHYYGILNLKGFLGFDYICDFCYSGYSAPSLRCCKHQCDVCLSPDCRGGDGEAFQCPDCNRFCKSMFCFELHKTRKFDEKTCQSESICDVLKVSVKAESKPDKCLPRYCRVCRVEMKESDENHQCFIQSLPQRPVNEKYVFYDFECRQDGGTRIPNYIHCMHWSGKSWSWAGEDCVAKFFDRYRCPKYQDYTFIAHNSKGYDGCFLMKYLVESGQTPFVTAQGCKLMCFIEEDYDLRFIDSLNFLPMKLSSMPKAMGLQAQKGYFPHFFNTTENQNYIGPYPDPKYYGIQHMLSKEREEFLSWYESIKSKTFNFREEMAYYCRNNVVILRSACMKFREEVLRIGNIDPFQCMTLASLCLSMYRQNCMPNKSIGIIPSDNYKSTHKAYSTASIQWMMFLSEKEKINIRHALNHGEVKMGSFYLDGYAEIQGVPTAFEFAGCFYHGCPKCYDAQAKHPLTGTSYAESFKTLDDKLKKLREKFNLAVRVIWEHEWERMRKDDLELQDFLKRFEFPEPINPRDALYGGRTNAIKLYHKVQGDEQIHYYDFTSLYPYVNKTKTYPIGHPTFVFEEFADLKHYFGLIKITMLAPRKLYFPVLPLRICGKLMFTLCRTCAETQTSTGLCCHNDRERCLTGTWCSVEIQKALDKGYRVLKIHEIWHYDQSTTDLFSDYIKINLKGKQEASGWPSWALDEASRKRYVDDYFVKEGVLLECDNIAANPAKREISKLFLNSLWGKFGQKPNQLTTTFVKHTQEFFDYLFSDEYRVSYFDFVSDEIAQVQWRYADDEYVLPGPVNVVIDAFTMAYARLELYELLDRLGPRVLYHDTDSVICTASPGQYTPPLGDYLGELASELDPDDFIEEFVSGGPKTYAFKTFKGKVCMMVKGITLNHETARSVNLYSLMDLVHNFVNCDLSKEITVHGAQIHRNKKNLTLQNHPLRKRFRVVYNKRVLLPDFTTLPYGY</sequence>
<evidence type="ECO:0000313" key="12">
    <source>
        <dbReference type="Proteomes" id="UP000886611"/>
    </source>
</evidence>
<gene>
    <name evidence="11" type="primary">Dpom_1</name>
    <name evidence="11" type="ORF">GTO96_0020177</name>
</gene>
<name>A0A8X8BSZ7_POLSE</name>
<feature type="domain" description="DNA-directed DNA polymerase family B mitochondria/virus" evidence="10">
    <location>
        <begin position="994"/>
        <end position="1158"/>
    </location>
</feature>
<feature type="region of interest" description="Disordered" evidence="9">
    <location>
        <begin position="106"/>
        <end position="138"/>
    </location>
</feature>